<reference evidence="1 2" key="1">
    <citation type="submission" date="2018-10" db="EMBL/GenBank/DDBJ databases">
        <authorList>
            <person name="Ekblom R."/>
            <person name="Jareborg N."/>
        </authorList>
    </citation>
    <scope>NUCLEOTIDE SEQUENCE [LARGE SCALE GENOMIC DNA]</scope>
    <source>
        <tissue evidence="1">Muscle</tissue>
    </source>
</reference>
<name>A0A9X9M7B9_GULGU</name>
<evidence type="ECO:0000313" key="2">
    <source>
        <dbReference type="Proteomes" id="UP000269945"/>
    </source>
</evidence>
<protein>
    <submittedName>
        <fullName evidence="1">Uncharacterized protein</fullName>
    </submittedName>
</protein>
<accession>A0A9X9M7B9</accession>
<dbReference type="AlphaFoldDB" id="A0A9X9M7B9"/>
<gene>
    <name evidence="1" type="ORF">BN2614_LOCUS1</name>
</gene>
<feature type="non-terminal residue" evidence="1">
    <location>
        <position position="1"/>
    </location>
</feature>
<comment type="caution">
    <text evidence="1">The sequence shown here is derived from an EMBL/GenBank/DDBJ whole genome shotgun (WGS) entry which is preliminary data.</text>
</comment>
<evidence type="ECO:0000313" key="1">
    <source>
        <dbReference type="EMBL" id="VCX38536.1"/>
    </source>
</evidence>
<dbReference type="EMBL" id="CYRY02043871">
    <property type="protein sequence ID" value="VCX38536.1"/>
    <property type="molecule type" value="Genomic_DNA"/>
</dbReference>
<organism evidence="1 2">
    <name type="scientific">Gulo gulo</name>
    <name type="common">Wolverine</name>
    <name type="synonym">Gluton</name>
    <dbReference type="NCBI Taxonomy" id="48420"/>
    <lineage>
        <taxon>Eukaryota</taxon>
        <taxon>Metazoa</taxon>
        <taxon>Chordata</taxon>
        <taxon>Craniata</taxon>
        <taxon>Vertebrata</taxon>
        <taxon>Euteleostomi</taxon>
        <taxon>Mammalia</taxon>
        <taxon>Eutheria</taxon>
        <taxon>Laurasiatheria</taxon>
        <taxon>Carnivora</taxon>
        <taxon>Caniformia</taxon>
        <taxon>Musteloidea</taxon>
        <taxon>Mustelidae</taxon>
        <taxon>Guloninae</taxon>
        <taxon>Gulo</taxon>
    </lineage>
</organism>
<proteinExistence type="predicted"/>
<sequence length="121" mass="13012">MGVSVGWPHTPYSGQRCQVPAALGFPGAQTHTYLSPSPDTRPCAPLHLLHFSQQLSTPQILPQPPELGAPFPLDFRAPHVPCLSRQDAHTPVCPHLHSPQRIEGRCWGALTRTPGSEGAAS</sequence>
<dbReference type="Proteomes" id="UP000269945">
    <property type="component" value="Unassembled WGS sequence"/>
</dbReference>
<keyword evidence="2" id="KW-1185">Reference proteome</keyword>